<comment type="caution">
    <text evidence="1">The sequence shown here is derived from an EMBL/GenBank/DDBJ whole genome shotgun (WGS) entry which is preliminary data.</text>
</comment>
<keyword evidence="2" id="KW-1185">Reference proteome</keyword>
<dbReference type="AlphaFoldDB" id="A0A931BH62"/>
<dbReference type="RefSeq" id="WP_196286612.1">
    <property type="nucleotide sequence ID" value="NZ_JADQDP010000002.1"/>
</dbReference>
<evidence type="ECO:0000313" key="1">
    <source>
        <dbReference type="EMBL" id="MBF9142298.1"/>
    </source>
</evidence>
<reference evidence="1 2" key="1">
    <citation type="submission" date="2020-11" db="EMBL/GenBank/DDBJ databases">
        <authorList>
            <person name="Kim M.K."/>
        </authorList>
    </citation>
    <scope>NUCLEOTIDE SEQUENCE [LARGE SCALE GENOMIC DNA]</scope>
    <source>
        <strain evidence="1 2">BT439</strain>
    </source>
</reference>
<evidence type="ECO:0000313" key="2">
    <source>
        <dbReference type="Proteomes" id="UP000645610"/>
    </source>
</evidence>
<protein>
    <submittedName>
        <fullName evidence="1">Uncharacterized protein</fullName>
    </submittedName>
</protein>
<accession>A0A931BH62</accession>
<dbReference type="Proteomes" id="UP000645610">
    <property type="component" value="Unassembled WGS sequence"/>
</dbReference>
<proteinExistence type="predicted"/>
<organism evidence="1 2">
    <name type="scientific">Hymenobacter properus</name>
    <dbReference type="NCBI Taxonomy" id="2791026"/>
    <lineage>
        <taxon>Bacteria</taxon>
        <taxon>Pseudomonadati</taxon>
        <taxon>Bacteroidota</taxon>
        <taxon>Cytophagia</taxon>
        <taxon>Cytophagales</taxon>
        <taxon>Hymenobacteraceae</taxon>
        <taxon>Hymenobacter</taxon>
    </lineage>
</organism>
<dbReference type="EMBL" id="JADQDP010000002">
    <property type="protein sequence ID" value="MBF9142298.1"/>
    <property type="molecule type" value="Genomic_DNA"/>
</dbReference>
<gene>
    <name evidence="1" type="ORF">I2I01_11665</name>
</gene>
<name>A0A931BH62_9BACT</name>
<sequence length="52" mass="5525">MARADARIQPGNALYNELIDLCAIGKARYATTGARKYEDYAVTDAPAPPAGL</sequence>